<dbReference type="AlphaFoldDB" id="A0A9P9WE29"/>
<keyword evidence="4" id="KW-1185">Reference proteome</keyword>
<evidence type="ECO:0000313" key="3">
    <source>
        <dbReference type="EMBL" id="KAI1859111.1"/>
    </source>
</evidence>
<comment type="caution">
    <text evidence="3">The sequence shown here is derived from an EMBL/GenBank/DDBJ whole genome shotgun (WGS) entry which is preliminary data.</text>
</comment>
<protein>
    <recommendedName>
        <fullName evidence="2">WD-like domain-containing protein</fullName>
    </recommendedName>
</protein>
<keyword evidence="1" id="KW-0732">Signal</keyword>
<dbReference type="InterPro" id="IPR046925">
    <property type="entry name" value="WD-like_fungi"/>
</dbReference>
<dbReference type="Proteomes" id="UP000829685">
    <property type="component" value="Unassembled WGS sequence"/>
</dbReference>
<feature type="chain" id="PRO_5040494584" description="WD-like domain-containing protein" evidence="1">
    <location>
        <begin position="23"/>
        <end position="181"/>
    </location>
</feature>
<accession>A0A9P9WE29</accession>
<organism evidence="3 4">
    <name type="scientific">Neoarthrinium moseri</name>
    <dbReference type="NCBI Taxonomy" id="1658444"/>
    <lineage>
        <taxon>Eukaryota</taxon>
        <taxon>Fungi</taxon>
        <taxon>Dikarya</taxon>
        <taxon>Ascomycota</taxon>
        <taxon>Pezizomycotina</taxon>
        <taxon>Sordariomycetes</taxon>
        <taxon>Xylariomycetidae</taxon>
        <taxon>Amphisphaeriales</taxon>
        <taxon>Apiosporaceae</taxon>
        <taxon>Neoarthrinium</taxon>
    </lineage>
</organism>
<name>A0A9P9WE29_9PEZI</name>
<feature type="domain" description="WD-like" evidence="2">
    <location>
        <begin position="73"/>
        <end position="180"/>
    </location>
</feature>
<reference evidence="3" key="1">
    <citation type="submission" date="2021-03" db="EMBL/GenBank/DDBJ databases">
        <title>Revisited historic fungal species revealed as producer of novel bioactive compounds through whole genome sequencing and comparative genomics.</title>
        <authorList>
            <person name="Vignolle G.A."/>
            <person name="Hochenegger N."/>
            <person name="Mach R.L."/>
            <person name="Mach-Aigner A.R."/>
            <person name="Javad Rahimi M."/>
            <person name="Salim K.A."/>
            <person name="Chan C.M."/>
            <person name="Lim L.B.L."/>
            <person name="Cai F."/>
            <person name="Druzhinina I.S."/>
            <person name="U'Ren J.M."/>
            <person name="Derntl C."/>
        </authorList>
    </citation>
    <scope>NUCLEOTIDE SEQUENCE</scope>
    <source>
        <strain evidence="3">TUCIM 5799</strain>
    </source>
</reference>
<gene>
    <name evidence="3" type="ORF">JX265_010588</name>
</gene>
<dbReference type="Pfam" id="PF20493">
    <property type="entry name" value="WD-like_fungi"/>
    <property type="match status" value="1"/>
</dbReference>
<feature type="signal peptide" evidence="1">
    <location>
        <begin position="1"/>
        <end position="22"/>
    </location>
</feature>
<evidence type="ECO:0000259" key="2">
    <source>
        <dbReference type="Pfam" id="PF20493"/>
    </source>
</evidence>
<sequence>MYTPSSTVLYLAAVAGVAHVSATPVASSQPGELRFLSAETLPNNKGTLTFYGAAPSASSPAAGEPLAPRACSTSDVTCDSDNVPDPAVCGGLIDILREGGSRAVPQSPLSICLTLDGANASRCCVTWSAPVPNLDQKYLVPAATKVFNECLPLGLSGLARNVDLVGVCAVQCLSNRPDPCR</sequence>
<evidence type="ECO:0000256" key="1">
    <source>
        <dbReference type="SAM" id="SignalP"/>
    </source>
</evidence>
<proteinExistence type="predicted"/>
<dbReference type="EMBL" id="JAFIMR010000035">
    <property type="protein sequence ID" value="KAI1859111.1"/>
    <property type="molecule type" value="Genomic_DNA"/>
</dbReference>
<evidence type="ECO:0000313" key="4">
    <source>
        <dbReference type="Proteomes" id="UP000829685"/>
    </source>
</evidence>